<protein>
    <submittedName>
        <fullName evidence="2">Uncharacterized protein</fullName>
    </submittedName>
</protein>
<evidence type="ECO:0000313" key="2">
    <source>
        <dbReference type="EMBL" id="VCU53529.1"/>
    </source>
</evidence>
<dbReference type="RefSeq" id="WP_124104871.1">
    <property type="nucleotide sequence ID" value="NZ_CP053287.1"/>
</dbReference>
<proteinExistence type="predicted"/>
<name>A0A3P4ASH5_THETH</name>
<gene>
    <name evidence="2" type="ORF">TTHN1_01306</name>
</gene>
<sequence length="98" mass="10687">MDANRLAQALSLLGVAGYAYFLWFRPSQEGIALALGLALGGAAVAYGERPFLVPLFAVLYGGILFLQLFYGHPWAFLLGGLLGAGLPYALYRLRRPRR</sequence>
<organism evidence="2 3">
    <name type="scientific">Thermus thermophilus</name>
    <dbReference type="NCBI Taxonomy" id="274"/>
    <lineage>
        <taxon>Bacteria</taxon>
        <taxon>Thermotogati</taxon>
        <taxon>Deinococcota</taxon>
        <taxon>Deinococci</taxon>
        <taxon>Thermales</taxon>
        <taxon>Thermaceae</taxon>
        <taxon>Thermus</taxon>
    </lineage>
</organism>
<dbReference type="EMBL" id="LR027517">
    <property type="protein sequence ID" value="VCU53529.1"/>
    <property type="molecule type" value="Genomic_DNA"/>
</dbReference>
<dbReference type="AlphaFoldDB" id="A0A3P4ASH5"/>
<feature type="transmembrane region" description="Helical" evidence="1">
    <location>
        <begin position="30"/>
        <end position="46"/>
    </location>
</feature>
<keyword evidence="1" id="KW-0812">Transmembrane</keyword>
<feature type="transmembrane region" description="Helical" evidence="1">
    <location>
        <begin position="7"/>
        <end position="24"/>
    </location>
</feature>
<keyword evidence="1" id="KW-0472">Membrane</keyword>
<feature type="transmembrane region" description="Helical" evidence="1">
    <location>
        <begin position="74"/>
        <end position="91"/>
    </location>
</feature>
<keyword evidence="1" id="KW-1133">Transmembrane helix</keyword>
<dbReference type="Proteomes" id="UP000279841">
    <property type="component" value="Chromosome"/>
</dbReference>
<accession>A0A3P4ASH5</accession>
<evidence type="ECO:0000256" key="1">
    <source>
        <dbReference type="SAM" id="Phobius"/>
    </source>
</evidence>
<evidence type="ECO:0000313" key="3">
    <source>
        <dbReference type="Proteomes" id="UP000279841"/>
    </source>
</evidence>
<reference evidence="2 3" key="1">
    <citation type="submission" date="2018-10" db="EMBL/GenBank/DDBJ databases">
        <authorList>
            <person name="Peiro R."/>
            <person name="Begona"/>
            <person name="Cbmso G."/>
            <person name="Lopez M."/>
            <person name="Gonzalez S."/>
            <person name="Sacristan E."/>
            <person name="Castillo E."/>
        </authorList>
    </citation>
    <scope>NUCLEOTIDE SEQUENCE [LARGE SCALE GENOMIC DNA]</scope>
    <source>
        <strain evidence="2">TTHNAR1</strain>
    </source>
</reference>